<name>A0AAW1TYH5_9CUCU</name>
<evidence type="ECO:0000256" key="3">
    <source>
        <dbReference type="PROSITE-ProRule" id="PRU00191"/>
    </source>
</evidence>
<dbReference type="GO" id="GO:0009653">
    <property type="term" value="P:anatomical structure morphogenesis"/>
    <property type="evidence" value="ECO:0007669"/>
    <property type="project" value="UniProtKB-ARBA"/>
</dbReference>
<dbReference type="PANTHER" id="PTHR46037">
    <property type="entry name" value="PROTEIN ENHANCER OF SEVENLESS 2B"/>
    <property type="match status" value="1"/>
</dbReference>
<dbReference type="EMBL" id="JARQZJ010000009">
    <property type="protein sequence ID" value="KAK9872189.1"/>
    <property type="molecule type" value="Genomic_DNA"/>
</dbReference>
<dbReference type="SUPFAM" id="SSF55550">
    <property type="entry name" value="SH2 domain"/>
    <property type="match status" value="1"/>
</dbReference>
<dbReference type="PRINTS" id="PR00401">
    <property type="entry name" value="SH2DOMAIN"/>
</dbReference>
<keyword evidence="2 3" id="KW-0727">SH2 domain</keyword>
<evidence type="ECO:0000313" key="7">
    <source>
        <dbReference type="EMBL" id="KAK9872189.1"/>
    </source>
</evidence>
<dbReference type="PROSITE" id="PS50002">
    <property type="entry name" value="SH3"/>
    <property type="match status" value="2"/>
</dbReference>
<reference evidence="7 8" key="1">
    <citation type="submission" date="2023-03" db="EMBL/GenBank/DDBJ databases">
        <title>Genome insight into feeding habits of ladybird beetles.</title>
        <authorList>
            <person name="Li H.-S."/>
            <person name="Huang Y.-H."/>
            <person name="Pang H."/>
        </authorList>
    </citation>
    <scope>NUCLEOTIDE SEQUENCE [LARGE SCALE GENOMIC DNA]</scope>
    <source>
        <strain evidence="7">SYSU_2023b</strain>
        <tissue evidence="7">Whole body</tissue>
    </source>
</reference>
<dbReference type="InterPro" id="IPR036860">
    <property type="entry name" value="SH2_dom_sf"/>
</dbReference>
<proteinExistence type="predicted"/>
<evidence type="ECO:0000256" key="4">
    <source>
        <dbReference type="PROSITE-ProRule" id="PRU00192"/>
    </source>
</evidence>
<protein>
    <submittedName>
        <fullName evidence="7">Uncharacterized protein</fullName>
    </submittedName>
</protein>
<feature type="domain" description="SH3" evidence="6">
    <location>
        <begin position="1"/>
        <end position="58"/>
    </location>
</feature>
<dbReference type="PROSITE" id="PS50001">
    <property type="entry name" value="SH2"/>
    <property type="match status" value="1"/>
</dbReference>
<keyword evidence="8" id="KW-1185">Reference proteome</keyword>
<dbReference type="Gene3D" id="2.30.30.40">
    <property type="entry name" value="SH3 Domains"/>
    <property type="match status" value="2"/>
</dbReference>
<evidence type="ECO:0000313" key="8">
    <source>
        <dbReference type="Proteomes" id="UP001431783"/>
    </source>
</evidence>
<dbReference type="Pfam" id="PF00017">
    <property type="entry name" value="SH2"/>
    <property type="match status" value="1"/>
</dbReference>
<sequence>MEAVAKYDFNATAHDELSFKKTQILKILSMEVEKSWYLAELNGREGMIPSNYIEMKYHRWYYGKLTRAEAETLLVGDKEGAFLIRTSISRPGQFSLSIKCLCGIQHFRIFRDEQCKFFLWHERFNSINELLKYYYNWSVCRSRFVMIRNKIKEDFLVQALYDFQAEEPGELEFRKGDILTVKIRPNRHWWYGEIGDRKGLFPAKYVALYSPQLSLSSCRK</sequence>
<feature type="domain" description="SH3" evidence="6">
    <location>
        <begin position="152"/>
        <end position="211"/>
    </location>
</feature>
<dbReference type="InterPro" id="IPR001452">
    <property type="entry name" value="SH3_domain"/>
</dbReference>
<organism evidence="7 8">
    <name type="scientific">Henosepilachna vigintioctopunctata</name>
    <dbReference type="NCBI Taxonomy" id="420089"/>
    <lineage>
        <taxon>Eukaryota</taxon>
        <taxon>Metazoa</taxon>
        <taxon>Ecdysozoa</taxon>
        <taxon>Arthropoda</taxon>
        <taxon>Hexapoda</taxon>
        <taxon>Insecta</taxon>
        <taxon>Pterygota</taxon>
        <taxon>Neoptera</taxon>
        <taxon>Endopterygota</taxon>
        <taxon>Coleoptera</taxon>
        <taxon>Polyphaga</taxon>
        <taxon>Cucujiformia</taxon>
        <taxon>Coccinelloidea</taxon>
        <taxon>Coccinellidae</taxon>
        <taxon>Epilachninae</taxon>
        <taxon>Epilachnini</taxon>
        <taxon>Henosepilachna</taxon>
    </lineage>
</organism>
<dbReference type="SMART" id="SM00326">
    <property type="entry name" value="SH3"/>
    <property type="match status" value="2"/>
</dbReference>
<gene>
    <name evidence="7" type="ORF">WA026_016242</name>
</gene>
<dbReference type="PRINTS" id="PR00452">
    <property type="entry name" value="SH3DOMAIN"/>
</dbReference>
<evidence type="ECO:0000259" key="5">
    <source>
        <dbReference type="PROSITE" id="PS50001"/>
    </source>
</evidence>
<feature type="domain" description="SH2" evidence="5">
    <location>
        <begin position="60"/>
        <end position="134"/>
    </location>
</feature>
<keyword evidence="1 4" id="KW-0728">SH3 domain</keyword>
<dbReference type="CDD" id="cd11804">
    <property type="entry name" value="SH3_GRB2_like_N"/>
    <property type="match status" value="1"/>
</dbReference>
<dbReference type="Pfam" id="PF00018">
    <property type="entry name" value="SH3_1"/>
    <property type="match status" value="2"/>
</dbReference>
<dbReference type="SMART" id="SM00252">
    <property type="entry name" value="SH2"/>
    <property type="match status" value="1"/>
</dbReference>
<evidence type="ECO:0000256" key="2">
    <source>
        <dbReference type="ARBA" id="ARBA00022999"/>
    </source>
</evidence>
<dbReference type="InterPro" id="IPR043539">
    <property type="entry name" value="Grb2-like"/>
</dbReference>
<dbReference type="InterPro" id="IPR036028">
    <property type="entry name" value="SH3-like_dom_sf"/>
</dbReference>
<dbReference type="PRINTS" id="PR00499">
    <property type="entry name" value="P67PHOX"/>
</dbReference>
<evidence type="ECO:0000259" key="6">
    <source>
        <dbReference type="PROSITE" id="PS50002"/>
    </source>
</evidence>
<dbReference type="Proteomes" id="UP001431783">
    <property type="component" value="Unassembled WGS sequence"/>
</dbReference>
<comment type="caution">
    <text evidence="7">The sequence shown here is derived from an EMBL/GenBank/DDBJ whole genome shotgun (WGS) entry which is preliminary data.</text>
</comment>
<dbReference type="SUPFAM" id="SSF50044">
    <property type="entry name" value="SH3-domain"/>
    <property type="match status" value="2"/>
</dbReference>
<dbReference type="InterPro" id="IPR000980">
    <property type="entry name" value="SH2"/>
</dbReference>
<dbReference type="AlphaFoldDB" id="A0AAW1TYH5"/>
<dbReference type="GO" id="GO:0048468">
    <property type="term" value="P:cell development"/>
    <property type="evidence" value="ECO:0007669"/>
    <property type="project" value="UniProtKB-ARBA"/>
</dbReference>
<dbReference type="Gene3D" id="3.30.505.10">
    <property type="entry name" value="SH2 domain"/>
    <property type="match status" value="1"/>
</dbReference>
<accession>A0AAW1TYH5</accession>
<evidence type="ECO:0000256" key="1">
    <source>
        <dbReference type="ARBA" id="ARBA00022443"/>
    </source>
</evidence>